<accession>A0ABW5TS80</accession>
<comment type="caution">
    <text evidence="1">The sequence shown here is derived from an EMBL/GenBank/DDBJ whole genome shotgun (WGS) entry which is preliminary data.</text>
</comment>
<evidence type="ECO:0000313" key="1">
    <source>
        <dbReference type="EMBL" id="MFD2731610.1"/>
    </source>
</evidence>
<organism evidence="1 2">
    <name type="scientific">Pedobacter alpinus</name>
    <dbReference type="NCBI Taxonomy" id="1590643"/>
    <lineage>
        <taxon>Bacteria</taxon>
        <taxon>Pseudomonadati</taxon>
        <taxon>Bacteroidota</taxon>
        <taxon>Sphingobacteriia</taxon>
        <taxon>Sphingobacteriales</taxon>
        <taxon>Sphingobacteriaceae</taxon>
        <taxon>Pedobacter</taxon>
    </lineage>
</organism>
<evidence type="ECO:0008006" key="3">
    <source>
        <dbReference type="Google" id="ProtNLM"/>
    </source>
</evidence>
<dbReference type="Proteomes" id="UP001597546">
    <property type="component" value="Unassembled WGS sequence"/>
</dbReference>
<dbReference type="EMBL" id="JBHULV010000024">
    <property type="protein sequence ID" value="MFD2731610.1"/>
    <property type="molecule type" value="Genomic_DNA"/>
</dbReference>
<gene>
    <name evidence="1" type="ORF">ACFSSE_07815</name>
</gene>
<proteinExistence type="predicted"/>
<name>A0ABW5TS80_9SPHI</name>
<keyword evidence="2" id="KW-1185">Reference proteome</keyword>
<sequence>MKKYILILSAIAFGFTACNQNKPKEASEVLNETNASKECYLATSGKDSSSISFDNKNGEVTGILNFNFLEKDDTNGEIKGSFKGDTLFVDYVFQAEGTTSKNPLVFLKKGDKLQQGYGVIETYLGRTYFKNHAEIKFEDGFLYEPIDCQ</sequence>
<dbReference type="PROSITE" id="PS51257">
    <property type="entry name" value="PROKAR_LIPOPROTEIN"/>
    <property type="match status" value="1"/>
</dbReference>
<dbReference type="RefSeq" id="WP_379045520.1">
    <property type="nucleotide sequence ID" value="NZ_JBHSKW010000056.1"/>
</dbReference>
<reference evidence="2" key="1">
    <citation type="journal article" date="2019" name="Int. J. Syst. Evol. Microbiol.">
        <title>The Global Catalogue of Microorganisms (GCM) 10K type strain sequencing project: providing services to taxonomists for standard genome sequencing and annotation.</title>
        <authorList>
            <consortium name="The Broad Institute Genomics Platform"/>
            <consortium name="The Broad Institute Genome Sequencing Center for Infectious Disease"/>
            <person name="Wu L."/>
            <person name="Ma J."/>
        </authorList>
    </citation>
    <scope>NUCLEOTIDE SEQUENCE [LARGE SCALE GENOMIC DNA]</scope>
    <source>
        <strain evidence="2">KCTC 42456</strain>
    </source>
</reference>
<protein>
    <recommendedName>
        <fullName evidence="3">Lipoprotein</fullName>
    </recommendedName>
</protein>
<evidence type="ECO:0000313" key="2">
    <source>
        <dbReference type="Proteomes" id="UP001597546"/>
    </source>
</evidence>